<dbReference type="Pfam" id="PF03787">
    <property type="entry name" value="RAMPs"/>
    <property type="match status" value="1"/>
</dbReference>
<dbReference type="NCBIfam" id="TIGR02580">
    <property type="entry name" value="cas_RAMP_Cmr4"/>
    <property type="match status" value="1"/>
</dbReference>
<evidence type="ECO:0000256" key="1">
    <source>
        <dbReference type="ARBA" id="ARBA00023118"/>
    </source>
</evidence>
<dbReference type="InterPro" id="IPR013410">
    <property type="entry name" value="CRISPR-assoc_RAMP_Cmr4"/>
</dbReference>
<dbReference type="InterPro" id="IPR005537">
    <property type="entry name" value="RAMP_III_fam"/>
</dbReference>
<evidence type="ECO:0000313" key="3">
    <source>
        <dbReference type="EMBL" id="QTL97491.1"/>
    </source>
</evidence>
<gene>
    <name evidence="3" type="primary">cmr4</name>
    <name evidence="3" type="ORF">GM661_05580</name>
</gene>
<feature type="domain" description="CRISPR type III-associated protein" evidence="2">
    <location>
        <begin position="10"/>
        <end position="286"/>
    </location>
</feature>
<evidence type="ECO:0000313" key="4">
    <source>
        <dbReference type="Proteomes" id="UP000665020"/>
    </source>
</evidence>
<dbReference type="PANTHER" id="PTHR36700:SF1">
    <property type="entry name" value="CRISPR SYSTEM CMR SUBUNIT CMR4"/>
    <property type="match status" value="1"/>
</dbReference>
<dbReference type="GO" id="GO:0051607">
    <property type="term" value="P:defense response to virus"/>
    <property type="evidence" value="ECO:0007669"/>
    <property type="project" value="UniProtKB-KW"/>
</dbReference>
<proteinExistence type="predicted"/>
<protein>
    <submittedName>
        <fullName evidence="3">Type III-B CRISPR module RAMP protein Cmr4</fullName>
    </submittedName>
</protein>
<evidence type="ECO:0000259" key="2">
    <source>
        <dbReference type="Pfam" id="PF03787"/>
    </source>
</evidence>
<dbReference type="AlphaFoldDB" id="A0A8A7K7R8"/>
<name>A0A8A7K7R8_9FIRM</name>
<dbReference type="KEGG" id="ifn:GM661_05580"/>
<dbReference type="Proteomes" id="UP000665020">
    <property type="component" value="Chromosome"/>
</dbReference>
<reference evidence="3" key="1">
    <citation type="submission" date="2019-12" db="EMBL/GenBank/DDBJ databases">
        <authorList>
            <person name="zhang j."/>
            <person name="sun C.M."/>
        </authorList>
    </citation>
    <scope>NUCLEOTIDE SEQUENCE</scope>
    <source>
        <strain evidence="3">NS-1</strain>
    </source>
</reference>
<keyword evidence="1" id="KW-0051">Antiviral defense</keyword>
<keyword evidence="4" id="KW-1185">Reference proteome</keyword>
<sequence length="300" mass="33995">MFENVTALIIKAVTPVHAGSGRELGFIDMPIQKESHTDIPKIEGSSVKGALREEYRLKNEEKIYDLFGSDNGNRAGLIGFSDAKLLFYPIKSIHNLFSYVSCPYLINRFIEDLQMITKDRGEEKNNLQSNNKEGINLGLNNLSKIDPNSIVEGKAIFTDEEKDELILDVFSFTNKKNHEYDELLEFLHNKFKLHRDLVILSDEDFIELISLNREIVTRNRIGDDGITKEGDLFTEEYLPAESILYTLLLVNGIINDKQNLIKKYKSDFPKILQMGGDSTIGKGIVKMKICDPSNGGVKDE</sequence>
<dbReference type="EMBL" id="CP046640">
    <property type="protein sequence ID" value="QTL97491.1"/>
    <property type="molecule type" value="Genomic_DNA"/>
</dbReference>
<dbReference type="PANTHER" id="PTHR36700">
    <property type="entry name" value="CRISPR SYSTEM CMR SUBUNIT CMR4"/>
    <property type="match status" value="1"/>
</dbReference>
<accession>A0A8A7K7R8</accession>
<dbReference type="RefSeq" id="WP_230869120.1">
    <property type="nucleotide sequence ID" value="NZ_CP046640.1"/>
</dbReference>
<organism evidence="3 4">
    <name type="scientific">Iocasia fonsfrigidae</name>
    <dbReference type="NCBI Taxonomy" id="2682810"/>
    <lineage>
        <taxon>Bacteria</taxon>
        <taxon>Bacillati</taxon>
        <taxon>Bacillota</taxon>
        <taxon>Clostridia</taxon>
        <taxon>Halanaerobiales</taxon>
        <taxon>Halanaerobiaceae</taxon>
        <taxon>Iocasia</taxon>
    </lineage>
</organism>